<proteinExistence type="predicted"/>
<dbReference type="EMBL" id="SSOP01000015">
    <property type="protein sequence ID" value="KAB5594874.1"/>
    <property type="molecule type" value="Genomic_DNA"/>
</dbReference>
<reference evidence="2 3" key="1">
    <citation type="journal article" date="2019" name="Fungal Biol. Biotechnol.">
        <title>Draft genome sequence of fastidious pathogen Ceratobasidium theobromae, which causes vascular-streak dieback in Theobroma cacao.</title>
        <authorList>
            <person name="Ali S.S."/>
            <person name="Asman A."/>
            <person name="Shao J."/>
            <person name="Firmansyah A.P."/>
            <person name="Susilo A.W."/>
            <person name="Rosmana A."/>
            <person name="McMahon P."/>
            <person name="Junaid M."/>
            <person name="Guest D."/>
            <person name="Kheng T.Y."/>
            <person name="Meinhardt L.W."/>
            <person name="Bailey B.A."/>
        </authorList>
    </citation>
    <scope>NUCLEOTIDE SEQUENCE [LARGE SCALE GENOMIC DNA]</scope>
    <source>
        <strain evidence="2 3">CT2</strain>
    </source>
</reference>
<dbReference type="PANTHER" id="PTHR12840:SF1">
    <property type="entry name" value="NADH DEHYDROGENASE [UBIQUINONE] 1 BETA SUBCOMPLEX SUBUNIT 8, MITOCHONDRIAL"/>
    <property type="match status" value="1"/>
</dbReference>
<dbReference type="PANTHER" id="PTHR12840">
    <property type="entry name" value="NADH-UBIQUINONE OXIDOREDUCTASE ASHI SUBUNIT"/>
    <property type="match status" value="1"/>
</dbReference>
<comment type="caution">
    <text evidence="2">The sequence shown here is derived from an EMBL/GenBank/DDBJ whole genome shotgun (WGS) entry which is preliminary data.</text>
</comment>
<dbReference type="Proteomes" id="UP000383932">
    <property type="component" value="Unassembled WGS sequence"/>
</dbReference>
<organism evidence="2 3">
    <name type="scientific">Ceratobasidium theobromae</name>
    <dbReference type="NCBI Taxonomy" id="1582974"/>
    <lineage>
        <taxon>Eukaryota</taxon>
        <taxon>Fungi</taxon>
        <taxon>Dikarya</taxon>
        <taxon>Basidiomycota</taxon>
        <taxon>Agaricomycotina</taxon>
        <taxon>Agaricomycetes</taxon>
        <taxon>Cantharellales</taxon>
        <taxon>Ceratobasidiaceae</taxon>
        <taxon>Ceratobasidium</taxon>
    </lineage>
</organism>
<feature type="region of interest" description="Disordered" evidence="1">
    <location>
        <begin position="28"/>
        <end position="61"/>
    </location>
</feature>
<dbReference type="GO" id="GO:0005739">
    <property type="term" value="C:mitochondrion"/>
    <property type="evidence" value="ECO:0007669"/>
    <property type="project" value="InterPro"/>
</dbReference>
<dbReference type="InterPro" id="IPR008699">
    <property type="entry name" value="NDUFB8"/>
</dbReference>
<name>A0A5N5QT67_9AGAM</name>
<sequence length="147" mass="16478">MLARIAVRRAIPRLGLVRTYATPVEFKQPQNDPQLGDYPQLPPISHQRRPPKGWWDNQERKNFGETVPEQYEILSIWAPDVFNITRESALKQFGIAVAIFTGFAMAVKASTPERPAAPRSYPYGGLVAELGGLDANKAAVYEPEEQE</sequence>
<evidence type="ECO:0000256" key="1">
    <source>
        <dbReference type="SAM" id="MobiDB-lite"/>
    </source>
</evidence>
<evidence type="ECO:0000313" key="2">
    <source>
        <dbReference type="EMBL" id="KAB5594874.1"/>
    </source>
</evidence>
<gene>
    <name evidence="2" type="ORF">CTheo_1689</name>
</gene>
<evidence type="ECO:0000313" key="3">
    <source>
        <dbReference type="Proteomes" id="UP000383932"/>
    </source>
</evidence>
<accession>A0A5N5QT67</accession>
<keyword evidence="3" id="KW-1185">Reference proteome</keyword>
<dbReference type="AlphaFoldDB" id="A0A5N5QT67"/>
<dbReference type="Pfam" id="PF05821">
    <property type="entry name" value="NDUF_B8"/>
    <property type="match status" value="1"/>
</dbReference>
<protein>
    <submittedName>
        <fullName evidence="2">Uncharacterized protein</fullName>
    </submittedName>
</protein>
<dbReference type="OrthoDB" id="2014058at2759"/>